<dbReference type="InterPro" id="IPR011989">
    <property type="entry name" value="ARM-like"/>
</dbReference>
<evidence type="ECO:0000256" key="3">
    <source>
        <dbReference type="SAM" id="MobiDB-lite"/>
    </source>
</evidence>
<evidence type="ECO:0000256" key="2">
    <source>
        <dbReference type="PROSITE-ProRule" id="PRU00317"/>
    </source>
</evidence>
<dbReference type="EMBL" id="MLYV02000467">
    <property type="protein sequence ID" value="PSR93878.1"/>
    <property type="molecule type" value="Genomic_DNA"/>
</dbReference>
<dbReference type="GO" id="GO:0003723">
    <property type="term" value="F:RNA binding"/>
    <property type="evidence" value="ECO:0007669"/>
    <property type="project" value="InterPro"/>
</dbReference>
<protein>
    <recommendedName>
        <fullName evidence="6">Protein kinase domain-containing protein</fullName>
    </recommendedName>
</protein>
<evidence type="ECO:0000313" key="4">
    <source>
        <dbReference type="EMBL" id="PSR93878.1"/>
    </source>
</evidence>
<sequence length="276" mass="29651">MGKCGDITPPFFEKASFVERIVERDTRKYSSRLKLILTNSPTAKVSGGHIIGGSSAAPSRGASSYAGNEATTFGVLENGQAPKGIVVTTGQRHSVSASPPSLPSPGVGARRKGQKSSPKLPPSAFTPPNAGTSDQFLLAPSPSSIQPVKIIDAHVVAQNGDLIKRENSLQLIQDVFGNYVVQKLFEAMTDFGLATTDRMSTEFRTECQGAEIAPLSNDIWSLGIILLNLIMGRNHWKPASPDDCTFQAYLKDPRHFLSTVLPISNRLAVKSIKNFS</sequence>
<feature type="repeat" description="Pumilio" evidence="2">
    <location>
        <begin position="161"/>
        <end position="201"/>
    </location>
</feature>
<dbReference type="InterPro" id="IPR011009">
    <property type="entry name" value="Kinase-like_dom_sf"/>
</dbReference>
<feature type="region of interest" description="Disordered" evidence="3">
    <location>
        <begin position="89"/>
        <end position="137"/>
    </location>
</feature>
<dbReference type="Gene3D" id="1.25.10.10">
    <property type="entry name" value="Leucine-rich Repeat Variant"/>
    <property type="match status" value="1"/>
</dbReference>
<dbReference type="PROSITE" id="PS50302">
    <property type="entry name" value="PUM"/>
    <property type="match status" value="1"/>
</dbReference>
<organism evidence="4 5">
    <name type="scientific">Hermanssonia centrifuga</name>
    <dbReference type="NCBI Taxonomy" id="98765"/>
    <lineage>
        <taxon>Eukaryota</taxon>
        <taxon>Fungi</taxon>
        <taxon>Dikarya</taxon>
        <taxon>Basidiomycota</taxon>
        <taxon>Agaricomycotina</taxon>
        <taxon>Agaricomycetes</taxon>
        <taxon>Polyporales</taxon>
        <taxon>Meruliaceae</taxon>
        <taxon>Hermanssonia</taxon>
    </lineage>
</organism>
<dbReference type="SUPFAM" id="SSF56112">
    <property type="entry name" value="Protein kinase-like (PK-like)"/>
    <property type="match status" value="1"/>
</dbReference>
<comment type="caution">
    <text evidence="4">The sequence shown here is derived from an EMBL/GenBank/DDBJ whole genome shotgun (WGS) entry which is preliminary data.</text>
</comment>
<name>A0A2R6PN23_9APHY</name>
<reference evidence="4 5" key="1">
    <citation type="submission" date="2018-02" db="EMBL/GenBank/DDBJ databases">
        <title>Genome sequence of the basidiomycete white-rot fungus Phlebia centrifuga.</title>
        <authorList>
            <person name="Granchi Z."/>
            <person name="Peng M."/>
            <person name="de Vries R.P."/>
            <person name="Hilden K."/>
            <person name="Makela M.R."/>
            <person name="Grigoriev I."/>
            <person name="Riley R."/>
        </authorList>
    </citation>
    <scope>NUCLEOTIDE SEQUENCE [LARGE SCALE GENOMIC DNA]</scope>
    <source>
        <strain evidence="4 5">FBCC195</strain>
    </source>
</reference>
<feature type="compositionally biased region" description="Low complexity" evidence="3">
    <location>
        <begin position="94"/>
        <end position="108"/>
    </location>
</feature>
<dbReference type="STRING" id="98765.A0A2R6PN23"/>
<keyword evidence="1" id="KW-0677">Repeat</keyword>
<evidence type="ECO:0008006" key="6">
    <source>
        <dbReference type="Google" id="ProtNLM"/>
    </source>
</evidence>
<accession>A0A2R6PN23</accession>
<dbReference type="Proteomes" id="UP000186601">
    <property type="component" value="Unassembled WGS sequence"/>
</dbReference>
<dbReference type="InterPro" id="IPR001313">
    <property type="entry name" value="Pumilio_RNA-bd_rpt"/>
</dbReference>
<evidence type="ECO:0000313" key="5">
    <source>
        <dbReference type="Proteomes" id="UP000186601"/>
    </source>
</evidence>
<evidence type="ECO:0000256" key="1">
    <source>
        <dbReference type="ARBA" id="ARBA00022737"/>
    </source>
</evidence>
<keyword evidence="5" id="KW-1185">Reference proteome</keyword>
<gene>
    <name evidence="4" type="ORF">PHLCEN_2v4596</name>
</gene>
<dbReference type="AlphaFoldDB" id="A0A2R6PN23"/>
<dbReference type="OrthoDB" id="541276at2759"/>
<proteinExistence type="predicted"/>